<feature type="compositionally biased region" description="Basic and acidic residues" evidence="1">
    <location>
        <begin position="1"/>
        <end position="13"/>
    </location>
</feature>
<protein>
    <submittedName>
        <fullName evidence="2">Uncharacterized protein</fullName>
    </submittedName>
</protein>
<name>A0A1E1KDF7_9HELO</name>
<reference evidence="3" key="1">
    <citation type="submission" date="2016-03" db="EMBL/GenBank/DDBJ databases">
        <authorList>
            <person name="Ploux O."/>
        </authorList>
    </citation>
    <scope>NUCLEOTIDE SEQUENCE [LARGE SCALE GENOMIC DNA]</scope>
    <source>
        <strain evidence="3">UK7</strain>
    </source>
</reference>
<feature type="region of interest" description="Disordered" evidence="1">
    <location>
        <begin position="178"/>
        <end position="215"/>
    </location>
</feature>
<organism evidence="2 3">
    <name type="scientific">Rhynchosporium graminicola</name>
    <dbReference type="NCBI Taxonomy" id="2792576"/>
    <lineage>
        <taxon>Eukaryota</taxon>
        <taxon>Fungi</taxon>
        <taxon>Dikarya</taxon>
        <taxon>Ascomycota</taxon>
        <taxon>Pezizomycotina</taxon>
        <taxon>Leotiomycetes</taxon>
        <taxon>Helotiales</taxon>
        <taxon>Ploettnerulaceae</taxon>
        <taxon>Rhynchosporium</taxon>
    </lineage>
</organism>
<proteinExistence type="predicted"/>
<feature type="compositionally biased region" description="Low complexity" evidence="1">
    <location>
        <begin position="85"/>
        <end position="96"/>
    </location>
</feature>
<evidence type="ECO:0000313" key="3">
    <source>
        <dbReference type="Proteomes" id="UP000178129"/>
    </source>
</evidence>
<dbReference type="AlphaFoldDB" id="A0A1E1KDF7"/>
<dbReference type="EMBL" id="FJUW01000009">
    <property type="protein sequence ID" value="CZS94764.1"/>
    <property type="molecule type" value="Genomic_DNA"/>
</dbReference>
<keyword evidence="3" id="KW-1185">Reference proteome</keyword>
<evidence type="ECO:0000256" key="1">
    <source>
        <dbReference type="SAM" id="MobiDB-lite"/>
    </source>
</evidence>
<dbReference type="InParanoid" id="A0A1E1KDF7"/>
<feature type="region of interest" description="Disordered" evidence="1">
    <location>
        <begin position="85"/>
        <end position="123"/>
    </location>
</feature>
<feature type="region of interest" description="Disordered" evidence="1">
    <location>
        <begin position="1"/>
        <end position="40"/>
    </location>
</feature>
<accession>A0A1E1KDF7</accession>
<feature type="compositionally biased region" description="Polar residues" evidence="1">
    <location>
        <begin position="185"/>
        <end position="204"/>
    </location>
</feature>
<gene>
    <name evidence="2" type="ORF">RCO7_06559</name>
</gene>
<dbReference type="Proteomes" id="UP000178129">
    <property type="component" value="Unassembled WGS sequence"/>
</dbReference>
<evidence type="ECO:0000313" key="2">
    <source>
        <dbReference type="EMBL" id="CZS94764.1"/>
    </source>
</evidence>
<sequence>MFRNDNDNRHNDSRSASPPAMRRQIPASPPDPTSRGYGGARHGFNSSSYYGRTIGIPNMTYRLPPITATRPAHNHFVPIRHYTGQAAQRRTSSSAALGADIGMSSTGREDTDMTTPDPLQRPSQYDGITIPDQVTNPLPHICFCNRNGVAIQNHSPIDIATEDQENTRPYHRLSVSDILNHSPLPGTQAQNGEASSAPNTGNSSDDTDHPMLTPPRSILAHSEASRSSISSDRTQRPPFDTIEKRCYLLNTVYHICMDATSTYIINLRPATRNRHNQLPRHRNHGSTRYQPYQFHRRGRHVDSTADLHARRRTLMDNISSISTYIWRRARSDEMAPHRAEGDAVHAMRGLYRWSEIVVRGIESDGREDGVAAEGPHVGDIMGMKVAVAAKDLCRWLGDDGAWNHCCGVMNELRELSEKGKEGEIVEGRIREVYEESEGGNIT</sequence>
<comment type="caution">
    <text evidence="2">The sequence shown here is derived from an EMBL/GenBank/DDBJ whole genome shotgun (WGS) entry which is preliminary data.</text>
</comment>